<feature type="domain" description="Xylose isomerase-like TIM barrel" evidence="1">
    <location>
        <begin position="24"/>
        <end position="262"/>
    </location>
</feature>
<dbReference type="AlphaFoldDB" id="A0A6J7EGD1"/>
<dbReference type="PANTHER" id="PTHR12110">
    <property type="entry name" value="HYDROXYPYRUVATE ISOMERASE"/>
    <property type="match status" value="1"/>
</dbReference>
<organism evidence="2">
    <name type="scientific">freshwater metagenome</name>
    <dbReference type="NCBI Taxonomy" id="449393"/>
    <lineage>
        <taxon>unclassified sequences</taxon>
        <taxon>metagenomes</taxon>
        <taxon>ecological metagenomes</taxon>
    </lineage>
</organism>
<reference evidence="2" key="1">
    <citation type="submission" date="2020-05" db="EMBL/GenBank/DDBJ databases">
        <authorList>
            <person name="Chiriac C."/>
            <person name="Salcher M."/>
            <person name="Ghai R."/>
            <person name="Kavagutti S V."/>
        </authorList>
    </citation>
    <scope>NUCLEOTIDE SEQUENCE</scope>
</reference>
<accession>A0A6J7EGD1</accession>
<dbReference type="Gene3D" id="3.20.20.150">
    <property type="entry name" value="Divalent-metal-dependent TIM barrel enzymes"/>
    <property type="match status" value="1"/>
</dbReference>
<name>A0A6J7EGD1_9ZZZZ</name>
<proteinExistence type="predicted"/>
<dbReference type="InterPro" id="IPR013022">
    <property type="entry name" value="Xyl_isomerase-like_TIM-brl"/>
</dbReference>
<protein>
    <submittedName>
        <fullName evidence="2">Unannotated protein</fullName>
    </submittedName>
</protein>
<sequence length="268" mass="29652">MTDTTFTVFTKPWRSHSLEHLGELVARLGFWGVELPIRPGFQVEPEYVTSQLPDAARILGKSGVTIHSVSPPMRATITPELVNACADANVGIIRICVGVPTGTGYFQRIAEVQKEFHALLPVLEKSGVAIGVQNHNGHDLSHAMGLRELLKPFDPRQICAVWDPAHTALSGEIPEHAAEIIWPHLRMLNLKNAYWRRLNGPESPAAKYGVHWTSGRQGLAPWREIVALVRARGYTAPVCLPAEYSDETDLERLISDDLEFAQSLFGVI</sequence>
<dbReference type="InterPro" id="IPR036237">
    <property type="entry name" value="Xyl_isomerase-like_sf"/>
</dbReference>
<dbReference type="PANTHER" id="PTHR12110:SF41">
    <property type="entry name" value="INOSOSE DEHYDRATASE"/>
    <property type="match status" value="1"/>
</dbReference>
<evidence type="ECO:0000259" key="1">
    <source>
        <dbReference type="Pfam" id="PF01261"/>
    </source>
</evidence>
<dbReference type="SUPFAM" id="SSF51658">
    <property type="entry name" value="Xylose isomerase-like"/>
    <property type="match status" value="1"/>
</dbReference>
<gene>
    <name evidence="2" type="ORF">UFOPK3401_01390</name>
</gene>
<evidence type="ECO:0000313" key="2">
    <source>
        <dbReference type="EMBL" id="CAB4880360.1"/>
    </source>
</evidence>
<dbReference type="InterPro" id="IPR050312">
    <property type="entry name" value="IolE/XylAMocC-like"/>
</dbReference>
<dbReference type="EMBL" id="CAFBLM010000087">
    <property type="protein sequence ID" value="CAB4880360.1"/>
    <property type="molecule type" value="Genomic_DNA"/>
</dbReference>
<dbReference type="Pfam" id="PF01261">
    <property type="entry name" value="AP_endonuc_2"/>
    <property type="match status" value="1"/>
</dbReference>